<protein>
    <submittedName>
        <fullName evidence="2">Fructosamine Ketosamine-3-kinase</fullName>
    </submittedName>
</protein>
<dbReference type="PATRIC" id="fig|1423812.3.peg.381"/>
<name>A0A0R1Q820_9LACO</name>
<dbReference type="Pfam" id="PF03881">
    <property type="entry name" value="Fructosamin_kin"/>
    <property type="match status" value="1"/>
</dbReference>
<keyword evidence="3" id="KW-1185">Reference proteome</keyword>
<dbReference type="SUPFAM" id="SSF56112">
    <property type="entry name" value="Protein kinase-like (PK-like)"/>
    <property type="match status" value="1"/>
</dbReference>
<keyword evidence="1" id="KW-0808">Transferase</keyword>
<evidence type="ECO:0000313" key="2">
    <source>
        <dbReference type="EMBL" id="KRL37491.1"/>
    </source>
</evidence>
<dbReference type="AlphaFoldDB" id="A0A0R1Q820"/>
<sequence>MQKEWLAQLPLNGLTQVLPVSGGDVNKAFRLDTNDKRYFLLVQPQHNQEFYAGEIAGLHAFEEAGILAPRVLANGQIDGDAYLLLNFLQSGFGDQSDLGKLVARLHQHQSPTGRFGFDFPYTGTSVSFKNDWTDSWSTLFIKQRLDILSSALQQQGLWKSRELKLYQEVRKIIVKELTLHESIPVLLHGDLWGGNYMFLSDGRPALIDPAAFYGDREFDIAITTVFGGFNEAFYRAYQMATPLAEGYEKRFNFYRLYYLMVHLNKFGRSYTQSVTRTMKQIII</sequence>
<gene>
    <name evidence="2" type="ORF">FD20_GL000369</name>
</gene>
<dbReference type="PANTHER" id="PTHR12149:SF8">
    <property type="entry name" value="PROTEIN-RIBULOSAMINE 3-KINASE"/>
    <property type="match status" value="1"/>
</dbReference>
<keyword evidence="1 2" id="KW-0418">Kinase</keyword>
<comment type="similarity">
    <text evidence="1">Belongs to the fructosamine kinase family.</text>
</comment>
<dbReference type="Proteomes" id="UP000051155">
    <property type="component" value="Unassembled WGS sequence"/>
</dbReference>
<dbReference type="GO" id="GO:0016301">
    <property type="term" value="F:kinase activity"/>
    <property type="evidence" value="ECO:0007669"/>
    <property type="project" value="UniProtKB-UniRule"/>
</dbReference>
<dbReference type="RefSeq" id="WP_057737077.1">
    <property type="nucleotide sequence ID" value="NZ_AZEG01000011.1"/>
</dbReference>
<dbReference type="InterPro" id="IPR016477">
    <property type="entry name" value="Fructo-/Ketosamine-3-kinase"/>
</dbReference>
<dbReference type="OrthoDB" id="5291879at2"/>
<dbReference type="Gene3D" id="3.90.1200.10">
    <property type="match status" value="1"/>
</dbReference>
<evidence type="ECO:0000256" key="1">
    <source>
        <dbReference type="PIRNR" id="PIRNR006221"/>
    </source>
</evidence>
<dbReference type="Gene3D" id="3.30.200.20">
    <property type="entry name" value="Phosphorylase Kinase, domain 1"/>
    <property type="match status" value="1"/>
</dbReference>
<dbReference type="PANTHER" id="PTHR12149">
    <property type="entry name" value="FRUCTOSAMINE 3 KINASE-RELATED PROTEIN"/>
    <property type="match status" value="1"/>
</dbReference>
<dbReference type="EMBL" id="AZEG01000011">
    <property type="protein sequence ID" value="KRL37491.1"/>
    <property type="molecule type" value="Genomic_DNA"/>
</dbReference>
<dbReference type="PIRSF" id="PIRSF006221">
    <property type="entry name" value="Ketosamine-3-kinase"/>
    <property type="match status" value="1"/>
</dbReference>
<dbReference type="InterPro" id="IPR011009">
    <property type="entry name" value="Kinase-like_dom_sf"/>
</dbReference>
<proteinExistence type="inferred from homology"/>
<reference evidence="2 3" key="1">
    <citation type="journal article" date="2015" name="Genome Announc.">
        <title>Expanding the biotechnology potential of lactobacilli through comparative genomics of 213 strains and associated genera.</title>
        <authorList>
            <person name="Sun Z."/>
            <person name="Harris H.M."/>
            <person name="McCann A."/>
            <person name="Guo C."/>
            <person name="Argimon S."/>
            <person name="Zhang W."/>
            <person name="Yang X."/>
            <person name="Jeffery I.B."/>
            <person name="Cooney J.C."/>
            <person name="Kagawa T.F."/>
            <person name="Liu W."/>
            <person name="Song Y."/>
            <person name="Salvetti E."/>
            <person name="Wrobel A."/>
            <person name="Rasinkangas P."/>
            <person name="Parkhill J."/>
            <person name="Rea M.C."/>
            <person name="O'Sullivan O."/>
            <person name="Ritari J."/>
            <person name="Douillard F.P."/>
            <person name="Paul Ross R."/>
            <person name="Yang R."/>
            <person name="Briner A.E."/>
            <person name="Felis G.E."/>
            <person name="de Vos W.M."/>
            <person name="Barrangou R."/>
            <person name="Klaenhammer T.R."/>
            <person name="Caufield P.W."/>
            <person name="Cui Y."/>
            <person name="Zhang H."/>
            <person name="O'Toole P.W."/>
        </authorList>
    </citation>
    <scope>NUCLEOTIDE SEQUENCE [LARGE SCALE GENOMIC DNA]</scope>
    <source>
        <strain evidence="2 3">DSM 19971</strain>
    </source>
</reference>
<organism evidence="2 3">
    <name type="scientific">Liquorilactobacillus uvarum DSM 19971</name>
    <dbReference type="NCBI Taxonomy" id="1423812"/>
    <lineage>
        <taxon>Bacteria</taxon>
        <taxon>Bacillati</taxon>
        <taxon>Bacillota</taxon>
        <taxon>Bacilli</taxon>
        <taxon>Lactobacillales</taxon>
        <taxon>Lactobacillaceae</taxon>
        <taxon>Liquorilactobacillus</taxon>
    </lineage>
</organism>
<evidence type="ECO:0000313" key="3">
    <source>
        <dbReference type="Proteomes" id="UP000051155"/>
    </source>
</evidence>
<accession>A0A0R1Q820</accession>
<comment type="caution">
    <text evidence="2">The sequence shown here is derived from an EMBL/GenBank/DDBJ whole genome shotgun (WGS) entry which is preliminary data.</text>
</comment>